<evidence type="ECO:0000313" key="3">
    <source>
        <dbReference type="Proteomes" id="UP000053558"/>
    </source>
</evidence>
<dbReference type="Proteomes" id="UP000053558">
    <property type="component" value="Unassembled WGS sequence"/>
</dbReference>
<dbReference type="OMA" id="NDMELKM"/>
<dbReference type="OrthoDB" id="3173670at2759"/>
<evidence type="ECO:0000313" key="2">
    <source>
        <dbReference type="EMBL" id="EIW76194.1"/>
    </source>
</evidence>
<dbReference type="GeneID" id="19209516"/>
<dbReference type="KEGG" id="cput:CONPUDRAFT_76596"/>
<accession>A0A5M3MBC8</accession>
<name>A0A5M3MBC8_CONPW</name>
<dbReference type="EMBL" id="JH711586">
    <property type="protein sequence ID" value="EIW76194.1"/>
    <property type="molecule type" value="Genomic_DNA"/>
</dbReference>
<comment type="caution">
    <text evidence="2">The sequence shown here is derived from an EMBL/GenBank/DDBJ whole genome shotgun (WGS) entry which is preliminary data.</text>
</comment>
<keyword evidence="3" id="KW-1185">Reference proteome</keyword>
<dbReference type="AlphaFoldDB" id="A0A5M3MBC8"/>
<protein>
    <submittedName>
        <fullName evidence="2">Uncharacterized protein</fullName>
    </submittedName>
</protein>
<sequence>MPPKPAPKSLHLLLKTHKLTIFLTVPAGTTIAALKEEALGALTSGAYDGPDVPPVSSTDDFVLCRSARAKSGSSSSSASYDLLDEDSSVREVLANWEIVYMQFKDEYGCPLFWWWHRAWPSSDDVCYERELQPIEVTLPSLLDDEEEEPRRAPPPTSDSPPASKGKRKAIPE</sequence>
<dbReference type="RefSeq" id="XP_007773455.1">
    <property type="nucleotide sequence ID" value="XM_007775265.1"/>
</dbReference>
<feature type="region of interest" description="Disordered" evidence="1">
    <location>
        <begin position="138"/>
        <end position="172"/>
    </location>
</feature>
<evidence type="ECO:0000256" key="1">
    <source>
        <dbReference type="SAM" id="MobiDB-lite"/>
    </source>
</evidence>
<gene>
    <name evidence="2" type="ORF">CONPUDRAFT_76596</name>
</gene>
<organism evidence="2 3">
    <name type="scientific">Coniophora puteana (strain RWD-64-598)</name>
    <name type="common">Brown rot fungus</name>
    <dbReference type="NCBI Taxonomy" id="741705"/>
    <lineage>
        <taxon>Eukaryota</taxon>
        <taxon>Fungi</taxon>
        <taxon>Dikarya</taxon>
        <taxon>Basidiomycota</taxon>
        <taxon>Agaricomycotina</taxon>
        <taxon>Agaricomycetes</taxon>
        <taxon>Agaricomycetidae</taxon>
        <taxon>Boletales</taxon>
        <taxon>Coniophorineae</taxon>
        <taxon>Coniophoraceae</taxon>
        <taxon>Coniophora</taxon>
    </lineage>
</organism>
<reference evidence="3" key="1">
    <citation type="journal article" date="2012" name="Science">
        <title>The Paleozoic origin of enzymatic lignin decomposition reconstructed from 31 fungal genomes.</title>
        <authorList>
            <person name="Floudas D."/>
            <person name="Binder M."/>
            <person name="Riley R."/>
            <person name="Barry K."/>
            <person name="Blanchette R.A."/>
            <person name="Henrissat B."/>
            <person name="Martinez A.T."/>
            <person name="Otillar R."/>
            <person name="Spatafora J.W."/>
            <person name="Yadav J.S."/>
            <person name="Aerts A."/>
            <person name="Benoit I."/>
            <person name="Boyd A."/>
            <person name="Carlson A."/>
            <person name="Copeland A."/>
            <person name="Coutinho P.M."/>
            <person name="de Vries R.P."/>
            <person name="Ferreira P."/>
            <person name="Findley K."/>
            <person name="Foster B."/>
            <person name="Gaskell J."/>
            <person name="Glotzer D."/>
            <person name="Gorecki P."/>
            <person name="Heitman J."/>
            <person name="Hesse C."/>
            <person name="Hori C."/>
            <person name="Igarashi K."/>
            <person name="Jurgens J.A."/>
            <person name="Kallen N."/>
            <person name="Kersten P."/>
            <person name="Kohler A."/>
            <person name="Kuees U."/>
            <person name="Kumar T.K.A."/>
            <person name="Kuo A."/>
            <person name="LaButti K."/>
            <person name="Larrondo L.F."/>
            <person name="Lindquist E."/>
            <person name="Ling A."/>
            <person name="Lombard V."/>
            <person name="Lucas S."/>
            <person name="Lundell T."/>
            <person name="Martin R."/>
            <person name="McLaughlin D.J."/>
            <person name="Morgenstern I."/>
            <person name="Morin E."/>
            <person name="Murat C."/>
            <person name="Nagy L.G."/>
            <person name="Nolan M."/>
            <person name="Ohm R.A."/>
            <person name="Patyshakuliyeva A."/>
            <person name="Rokas A."/>
            <person name="Ruiz-Duenas F.J."/>
            <person name="Sabat G."/>
            <person name="Salamov A."/>
            <person name="Samejima M."/>
            <person name="Schmutz J."/>
            <person name="Slot J.C."/>
            <person name="St John F."/>
            <person name="Stenlid J."/>
            <person name="Sun H."/>
            <person name="Sun S."/>
            <person name="Syed K."/>
            <person name="Tsang A."/>
            <person name="Wiebenga A."/>
            <person name="Young D."/>
            <person name="Pisabarro A."/>
            <person name="Eastwood D.C."/>
            <person name="Martin F."/>
            <person name="Cullen D."/>
            <person name="Grigoriev I.V."/>
            <person name="Hibbett D.S."/>
        </authorList>
    </citation>
    <scope>NUCLEOTIDE SEQUENCE [LARGE SCALE GENOMIC DNA]</scope>
    <source>
        <strain evidence="3">RWD-64-598 SS2</strain>
    </source>
</reference>
<proteinExistence type="predicted"/>